<keyword evidence="3" id="KW-1185">Reference proteome</keyword>
<evidence type="ECO:0000313" key="2">
    <source>
        <dbReference type="EMBL" id="ABB58297.1"/>
    </source>
</evidence>
<gene>
    <name evidence="2" type="ordered locus">Synpcc7942_2267</name>
</gene>
<dbReference type="PaxDb" id="1140-Synpcc7942_2267"/>
<dbReference type="STRING" id="1140.Synpcc7942_2267"/>
<dbReference type="EMBL" id="CP000100">
    <property type="protein sequence ID" value="ABB58297.1"/>
    <property type="molecule type" value="Genomic_DNA"/>
</dbReference>
<feature type="compositionally biased region" description="Polar residues" evidence="1">
    <location>
        <begin position="44"/>
        <end position="53"/>
    </location>
</feature>
<evidence type="ECO:0000313" key="3">
    <source>
        <dbReference type="Proteomes" id="UP000889800"/>
    </source>
</evidence>
<proteinExistence type="predicted"/>
<dbReference type="BioCyc" id="SYNEL:SYNPCC7942_2267-MONOMER"/>
<name>Q31KX2_SYNE7</name>
<dbReference type="OrthoDB" id="513105at2"/>
<organism evidence="2 3">
    <name type="scientific">Synechococcus elongatus (strain ATCC 33912 / PCC 7942 / FACHB-805)</name>
    <name type="common">Anacystis nidulans R2</name>
    <dbReference type="NCBI Taxonomy" id="1140"/>
    <lineage>
        <taxon>Bacteria</taxon>
        <taxon>Bacillati</taxon>
        <taxon>Cyanobacteriota</taxon>
        <taxon>Cyanophyceae</taxon>
        <taxon>Synechococcales</taxon>
        <taxon>Synechococcaceae</taxon>
        <taxon>Synechococcus</taxon>
    </lineage>
</organism>
<dbReference type="RefSeq" id="WP_011378383.1">
    <property type="nucleotide sequence ID" value="NC_007604.1"/>
</dbReference>
<evidence type="ECO:0000256" key="1">
    <source>
        <dbReference type="SAM" id="MobiDB-lite"/>
    </source>
</evidence>
<reference evidence="3" key="1">
    <citation type="submission" date="2005-08" db="EMBL/GenBank/DDBJ databases">
        <title>Complete sequence of chromosome 1 of Synechococcus elongatus PCC 7942.</title>
        <authorList>
            <consortium name="US DOE Joint Genome Institute"/>
            <person name="Copeland A."/>
            <person name="Lucas S."/>
            <person name="Lapidus A."/>
            <person name="Barry K."/>
            <person name="Detter J.C."/>
            <person name="Glavina T."/>
            <person name="Hammon N."/>
            <person name="Israni S."/>
            <person name="Pitluck S."/>
            <person name="Schmutz J."/>
            <person name="Larimer F."/>
            <person name="Land M."/>
            <person name="Kyrpides N."/>
            <person name="Lykidis A."/>
            <person name="Richardson P."/>
        </authorList>
    </citation>
    <scope>NUCLEOTIDE SEQUENCE [LARGE SCALE GENOMIC DNA]</scope>
    <source>
        <strain evidence="3">ATCC 33912 / PCC 7942 / FACHB-805</strain>
    </source>
</reference>
<protein>
    <submittedName>
        <fullName evidence="2">Uncharacterized protein</fullName>
    </submittedName>
</protein>
<feature type="region of interest" description="Disordered" evidence="1">
    <location>
        <begin position="33"/>
        <end position="53"/>
    </location>
</feature>
<dbReference type="KEGG" id="syf:Synpcc7942_2267"/>
<accession>Q31KX2</accession>
<dbReference type="Proteomes" id="UP000889800">
    <property type="component" value="Chromosome"/>
</dbReference>
<sequence>MTDLESQIQALQAQLDRQWLVLSELHQHVLQQRQPTLATAPAASETSPDADSQVQRLHAQLIAAYGRIAALEEQVLNQSPHLQYR</sequence>
<dbReference type="AlphaFoldDB" id="Q31KX2"/>
<dbReference type="GeneID" id="72431153"/>
<dbReference type="HOGENOM" id="CLU_2511485_0_0_3"/>